<dbReference type="AlphaFoldDB" id="A0A2P2PSV7"/>
<reference evidence="1" key="1">
    <citation type="submission" date="2018-02" db="EMBL/GenBank/DDBJ databases">
        <title>Rhizophora mucronata_Transcriptome.</title>
        <authorList>
            <person name="Meera S.P."/>
            <person name="Sreeshan A."/>
            <person name="Augustine A."/>
        </authorList>
    </citation>
    <scope>NUCLEOTIDE SEQUENCE</scope>
    <source>
        <tissue evidence="1">Leaf</tissue>
    </source>
</reference>
<evidence type="ECO:0000313" key="1">
    <source>
        <dbReference type="EMBL" id="MBX57827.1"/>
    </source>
</evidence>
<name>A0A2P2PSV7_RHIMU</name>
<dbReference type="EMBL" id="GGEC01077343">
    <property type="protein sequence ID" value="MBX57827.1"/>
    <property type="molecule type" value="Transcribed_RNA"/>
</dbReference>
<proteinExistence type="predicted"/>
<organism evidence="1">
    <name type="scientific">Rhizophora mucronata</name>
    <name type="common">Asiatic mangrove</name>
    <dbReference type="NCBI Taxonomy" id="61149"/>
    <lineage>
        <taxon>Eukaryota</taxon>
        <taxon>Viridiplantae</taxon>
        <taxon>Streptophyta</taxon>
        <taxon>Embryophyta</taxon>
        <taxon>Tracheophyta</taxon>
        <taxon>Spermatophyta</taxon>
        <taxon>Magnoliopsida</taxon>
        <taxon>eudicotyledons</taxon>
        <taxon>Gunneridae</taxon>
        <taxon>Pentapetalae</taxon>
        <taxon>rosids</taxon>
        <taxon>fabids</taxon>
        <taxon>Malpighiales</taxon>
        <taxon>Rhizophoraceae</taxon>
        <taxon>Rhizophora</taxon>
    </lineage>
</organism>
<protein>
    <submittedName>
        <fullName evidence="1">Uncharacterized protein</fullName>
    </submittedName>
</protein>
<accession>A0A2P2PSV7</accession>
<sequence length="82" mass="8847">MNPSPSASNSVIIFRRSSSLDSWPRLDIMESSSDDEIFPSPLTSNFLNTCSSSSTMGLSFQDEVLDPVKRAAADVGESTLES</sequence>